<dbReference type="OrthoDB" id="3936150at2759"/>
<feature type="transmembrane region" description="Helical" evidence="6">
    <location>
        <begin position="6"/>
        <end position="22"/>
    </location>
</feature>
<keyword evidence="2" id="KW-0813">Transport</keyword>
<keyword evidence="4 6" id="KW-1133">Transmembrane helix</keyword>
<feature type="transmembrane region" description="Helical" evidence="6">
    <location>
        <begin position="77"/>
        <end position="94"/>
    </location>
</feature>
<evidence type="ECO:0000256" key="1">
    <source>
        <dbReference type="ARBA" id="ARBA00004141"/>
    </source>
</evidence>
<dbReference type="RefSeq" id="XP_014544192.1">
    <property type="nucleotide sequence ID" value="XM_014688706.1"/>
</dbReference>
<dbReference type="PANTHER" id="PTHR23511">
    <property type="entry name" value="SYNAPTIC VESICLE GLYCOPROTEIN 2"/>
    <property type="match status" value="1"/>
</dbReference>
<dbReference type="GeneID" id="26242604"/>
<reference evidence="7 8" key="1">
    <citation type="submission" date="2020-07" db="EMBL/GenBank/DDBJ databases">
        <title>Telomere length de novo assembly of all 7 chromosomes of the fungus, Metarhizium brunneum, using a novel assembly pipeline.</title>
        <authorList>
            <person name="Saud z."/>
            <person name="Kortsinoglou A."/>
            <person name="Kouvelis V.N."/>
            <person name="Butt T.M."/>
        </authorList>
    </citation>
    <scope>NUCLEOTIDE SEQUENCE [LARGE SCALE GENOMIC DNA]</scope>
    <source>
        <strain evidence="7 8">4556</strain>
    </source>
</reference>
<name>A0A7D5UWS2_9HYPO</name>
<evidence type="ECO:0000256" key="6">
    <source>
        <dbReference type="SAM" id="Phobius"/>
    </source>
</evidence>
<dbReference type="GO" id="GO:0016020">
    <property type="term" value="C:membrane"/>
    <property type="evidence" value="ECO:0007669"/>
    <property type="project" value="UniProtKB-SubCell"/>
</dbReference>
<keyword evidence="8" id="KW-1185">Reference proteome</keyword>
<feature type="transmembrane region" description="Helical" evidence="6">
    <location>
        <begin position="34"/>
        <end position="57"/>
    </location>
</feature>
<evidence type="ECO:0000313" key="7">
    <source>
        <dbReference type="EMBL" id="QLI68935.1"/>
    </source>
</evidence>
<protein>
    <recommendedName>
        <fullName evidence="9">Major facilitator superfamily (MFS) profile domain-containing protein</fullName>
    </recommendedName>
</protein>
<keyword evidence="3 6" id="KW-0812">Transmembrane</keyword>
<gene>
    <name evidence="7" type="ORF">G6M90_00g055990</name>
</gene>
<dbReference type="KEGG" id="mbrn:26242604"/>
<keyword evidence="5 6" id="KW-0472">Membrane</keyword>
<evidence type="ECO:0000313" key="8">
    <source>
        <dbReference type="Proteomes" id="UP000510686"/>
    </source>
</evidence>
<evidence type="ECO:0000256" key="3">
    <source>
        <dbReference type="ARBA" id="ARBA00022692"/>
    </source>
</evidence>
<dbReference type="AlphaFoldDB" id="A0A7D5UWS2"/>
<sequence length="100" mass="10758">MAPQIGLLVGAGLWGFLADVIGRKLAFNTKVFSCAVLVIIAGGMPSYISFTSLVALYSAGGNYIIDATNFLQFLPTSHAWLVTFMGVWWAVSYMKTGFLA</sequence>
<comment type="subcellular location">
    <subcellularLocation>
        <location evidence="1">Membrane</location>
        <topology evidence="1">Multi-pass membrane protein</topology>
    </subcellularLocation>
</comment>
<evidence type="ECO:0000256" key="4">
    <source>
        <dbReference type="ARBA" id="ARBA00022989"/>
    </source>
</evidence>
<dbReference type="EMBL" id="CP058934">
    <property type="protein sequence ID" value="QLI68935.1"/>
    <property type="molecule type" value="Genomic_DNA"/>
</dbReference>
<proteinExistence type="predicted"/>
<accession>A0A7D5UWS2</accession>
<evidence type="ECO:0008006" key="9">
    <source>
        <dbReference type="Google" id="ProtNLM"/>
    </source>
</evidence>
<evidence type="ECO:0000256" key="5">
    <source>
        <dbReference type="ARBA" id="ARBA00023136"/>
    </source>
</evidence>
<evidence type="ECO:0000256" key="2">
    <source>
        <dbReference type="ARBA" id="ARBA00022448"/>
    </source>
</evidence>
<organism evidence="7 8">
    <name type="scientific">Metarhizium brunneum</name>
    <dbReference type="NCBI Taxonomy" id="500148"/>
    <lineage>
        <taxon>Eukaryota</taxon>
        <taxon>Fungi</taxon>
        <taxon>Dikarya</taxon>
        <taxon>Ascomycota</taxon>
        <taxon>Pezizomycotina</taxon>
        <taxon>Sordariomycetes</taxon>
        <taxon>Hypocreomycetidae</taxon>
        <taxon>Hypocreales</taxon>
        <taxon>Clavicipitaceae</taxon>
        <taxon>Metarhizium</taxon>
    </lineage>
</organism>
<dbReference type="PANTHER" id="PTHR23511:SF4">
    <property type="entry name" value="MAJOR FACILITATOR SUPERFAMILY (MFS) PROFILE DOMAIN-CONTAINING PROTEIN"/>
    <property type="match status" value="1"/>
</dbReference>
<dbReference type="Proteomes" id="UP000510686">
    <property type="component" value="Chromosome 3"/>
</dbReference>